<dbReference type="RefSeq" id="WP_281488891.1">
    <property type="nucleotide sequence ID" value="NZ_JASATX010000003.1"/>
</dbReference>
<dbReference type="EMBL" id="JASATX010000003">
    <property type="protein sequence ID" value="MDI2099108.1"/>
    <property type="molecule type" value="Genomic_DNA"/>
</dbReference>
<dbReference type="Proteomes" id="UP001321506">
    <property type="component" value="Unassembled WGS sequence"/>
</dbReference>
<keyword evidence="4" id="KW-1185">Reference proteome</keyword>
<name>A0AAW6TB92_9MICO</name>
<feature type="region of interest" description="Disordered" evidence="1">
    <location>
        <begin position="279"/>
        <end position="313"/>
    </location>
</feature>
<reference evidence="3 4" key="1">
    <citation type="submission" date="2023-04" db="EMBL/GenBank/DDBJ databases">
        <title>Klugiella caeni sp. nov. isolated from the sludge of biochemical tank.</title>
        <authorList>
            <person name="Geng K."/>
        </authorList>
    </citation>
    <scope>NUCLEOTIDE SEQUENCE [LARGE SCALE GENOMIC DNA]</scope>
    <source>
        <strain evidence="3 4">YN-L-19</strain>
    </source>
</reference>
<keyword evidence="2" id="KW-0812">Transmembrane</keyword>
<protein>
    <submittedName>
        <fullName evidence="3">DUF6049 family protein</fullName>
    </submittedName>
</protein>
<comment type="caution">
    <text evidence="3">The sequence shown here is derived from an EMBL/GenBank/DDBJ whole genome shotgun (WGS) entry which is preliminary data.</text>
</comment>
<organism evidence="3 4">
    <name type="scientific">Ruicaihuangia caeni</name>
    <dbReference type="NCBI Taxonomy" id="3042517"/>
    <lineage>
        <taxon>Bacteria</taxon>
        <taxon>Bacillati</taxon>
        <taxon>Actinomycetota</taxon>
        <taxon>Actinomycetes</taxon>
        <taxon>Micrococcales</taxon>
        <taxon>Microbacteriaceae</taxon>
        <taxon>Ruicaihuangia</taxon>
    </lineage>
</organism>
<keyword evidence="2" id="KW-1133">Transmembrane helix</keyword>
<evidence type="ECO:0000256" key="1">
    <source>
        <dbReference type="SAM" id="MobiDB-lite"/>
    </source>
</evidence>
<feature type="transmembrane region" description="Helical" evidence="2">
    <location>
        <begin position="644"/>
        <end position="667"/>
    </location>
</feature>
<dbReference type="InterPro" id="IPR046112">
    <property type="entry name" value="DUF6049"/>
</dbReference>
<sequence>MPLTLLRALLALVVGLAGVLVLPSASIAEEAASITVTAAPTTSGLLRPSAPLRVDVALTNPGSAELEAVTVELQLQREPITNAEALDEWLTGEDSALDRDLDTLTATSPISIAPRSTSRLAVVTEPETILLDEARPGVYPVAVVVASASERISSTRTAIVWKPDELGSRVGLSLVTPITIPEPTGALLTADELALLTSPGGLLAERLDAMAGRSVALGIDPMVAASIRALGTQAPQSATDWLQRLEALTNDTFALMYADADAAAMLQAGVPLLQPTGFALDPTNFGTAEPTTEPDQPTEPGSPPDSGQDTPALPTTEELLSVPASLGAVWWPAADTVTPSDAQTLTESGSDRILLSSSNVEAVDRTPVARIGGGIALVSDDRITSMLDTTLEAGTPAEWNESAAHLAAALAIEAGSRTSPVIAALDRESSAAPQRLADTLNVLAGLPWVTPTALSAVNTGDSIPSASVAERPQSADRIAAISGMVASERQVAAFATAAVDTAAIVDARRLALLGTLSQSWRMNASGWEAVVDQFMAENRSIVDSVEVVERGQILVLADRTELPINVRNELGQAVEVVLDVRALTAGLAVEQQRTVVVVEPASTRNVPVPVQSIANGAVMVELTLTSTTGVPLGSPVFVRVNVQAGWETAGTVIAASVVVLVFIIGIARTVLKRRRATEEADG</sequence>
<gene>
    <name evidence="3" type="ORF">QF206_09055</name>
</gene>
<feature type="compositionally biased region" description="Low complexity" evidence="1">
    <location>
        <begin position="287"/>
        <end position="299"/>
    </location>
</feature>
<accession>A0AAW6TB92</accession>
<evidence type="ECO:0000313" key="3">
    <source>
        <dbReference type="EMBL" id="MDI2099108.1"/>
    </source>
</evidence>
<evidence type="ECO:0000256" key="2">
    <source>
        <dbReference type="SAM" id="Phobius"/>
    </source>
</evidence>
<proteinExistence type="predicted"/>
<evidence type="ECO:0000313" key="4">
    <source>
        <dbReference type="Proteomes" id="UP001321506"/>
    </source>
</evidence>
<dbReference type="Pfam" id="PF19516">
    <property type="entry name" value="DUF6049"/>
    <property type="match status" value="1"/>
</dbReference>
<dbReference type="AlphaFoldDB" id="A0AAW6TB92"/>
<keyword evidence="2" id="KW-0472">Membrane</keyword>